<name>A0A383E789_9ZZZZ</name>
<sequence length="66" mass="7625">TILIESGKQSTIDFEFNGGDVLRKLSNDKLKGYRFQPVYDSNENFYGGPRIDDPVEILQVFKRLKN</sequence>
<proteinExistence type="predicted"/>
<gene>
    <name evidence="1" type="ORF">METZ01_LOCUS505298</name>
</gene>
<organism evidence="1">
    <name type="scientific">marine metagenome</name>
    <dbReference type="NCBI Taxonomy" id="408172"/>
    <lineage>
        <taxon>unclassified sequences</taxon>
        <taxon>metagenomes</taxon>
        <taxon>ecological metagenomes</taxon>
    </lineage>
</organism>
<evidence type="ECO:0000313" key="1">
    <source>
        <dbReference type="EMBL" id="SVE52444.1"/>
    </source>
</evidence>
<accession>A0A383E789</accession>
<reference evidence="1" key="1">
    <citation type="submission" date="2018-05" db="EMBL/GenBank/DDBJ databases">
        <authorList>
            <person name="Lanie J.A."/>
            <person name="Ng W.-L."/>
            <person name="Kazmierczak K.M."/>
            <person name="Andrzejewski T.M."/>
            <person name="Davidsen T.M."/>
            <person name="Wayne K.J."/>
            <person name="Tettelin H."/>
            <person name="Glass J.I."/>
            <person name="Rusch D."/>
            <person name="Podicherti R."/>
            <person name="Tsui H.-C.T."/>
            <person name="Winkler M.E."/>
        </authorList>
    </citation>
    <scope>NUCLEOTIDE SEQUENCE</scope>
</reference>
<protein>
    <submittedName>
        <fullName evidence="1">Uncharacterized protein</fullName>
    </submittedName>
</protein>
<dbReference type="EMBL" id="UINC01223304">
    <property type="protein sequence ID" value="SVE52444.1"/>
    <property type="molecule type" value="Genomic_DNA"/>
</dbReference>
<dbReference type="AlphaFoldDB" id="A0A383E789"/>
<feature type="non-terminal residue" evidence="1">
    <location>
        <position position="1"/>
    </location>
</feature>